<protein>
    <submittedName>
        <fullName evidence="2">Uncharacterized protein</fullName>
    </submittedName>
</protein>
<reference evidence="3" key="1">
    <citation type="submission" date="2011-07" db="EMBL/GenBank/DDBJ databases">
        <title>Divergent evolution of antigenic variation in African trypanosomes.</title>
        <authorList>
            <person name="Jackson A.P."/>
            <person name="Berry A."/>
            <person name="Allison H.C."/>
            <person name="Burton P."/>
            <person name="Anderson J."/>
            <person name="Aslett M."/>
            <person name="Brown R."/>
            <person name="Corton N."/>
            <person name="Harris D."/>
            <person name="Hauser H."/>
            <person name="Gamble J."/>
            <person name="Gilderthorp R."/>
            <person name="McQuillan J."/>
            <person name="Quail M.A."/>
            <person name="Sanders M."/>
            <person name="Van Tonder A."/>
            <person name="Ginger M.L."/>
            <person name="Donelson J.E."/>
            <person name="Field M.C."/>
            <person name="Barry J.D."/>
            <person name="Berriman M."/>
            <person name="Hertz-Fowler C."/>
        </authorList>
    </citation>
    <scope>NUCLEOTIDE SEQUENCE [LARGE SCALE GENOMIC DNA]</scope>
    <source>
        <strain evidence="3">IL3000</strain>
    </source>
</reference>
<sequence length="144" mass="16262">MGNDKKKGGGKQQHNHNAVSAESLKNMERQVALLMKEKLRLQMVLQLNEEELQPKLTEIKEESEVLVSKLNASDNTTKGTTGGPAAQQKQITSRMAELTQKQTKLTMERNRLALQFKTQVTPLREELLALLKQRDEVQVKIDIG</sequence>
<evidence type="ECO:0000256" key="1">
    <source>
        <dbReference type="SAM" id="MobiDB-lite"/>
    </source>
</evidence>
<gene>
    <name evidence="2" type="ORF">TCIL3000_0_33870</name>
</gene>
<proteinExistence type="predicted"/>
<evidence type="ECO:0000313" key="2">
    <source>
        <dbReference type="EMBL" id="CCD12515.1"/>
    </source>
</evidence>
<evidence type="ECO:0000313" key="3">
    <source>
        <dbReference type="Proteomes" id="UP000000702"/>
    </source>
</evidence>
<organism evidence="2 3">
    <name type="scientific">Trypanosoma congolense (strain IL3000)</name>
    <dbReference type="NCBI Taxonomy" id="1068625"/>
    <lineage>
        <taxon>Eukaryota</taxon>
        <taxon>Discoba</taxon>
        <taxon>Euglenozoa</taxon>
        <taxon>Kinetoplastea</taxon>
        <taxon>Metakinetoplastina</taxon>
        <taxon>Trypanosomatida</taxon>
        <taxon>Trypanosomatidae</taxon>
        <taxon>Trypanosoma</taxon>
        <taxon>Nannomonas</taxon>
    </lineage>
</organism>
<accession>F9W5R2</accession>
<comment type="caution">
    <text evidence="2">The sequence shown here is derived from an EMBL/GenBank/DDBJ whole genome shotgun (WGS) entry which is preliminary data.</text>
</comment>
<reference evidence="2 3" key="2">
    <citation type="journal article" date="2012" name="Proc. Natl. Acad. Sci. U.S.A.">
        <title>Antigenic diversity is generated by distinct evolutionary mechanisms in African trypanosome species.</title>
        <authorList>
            <person name="Jackson A.P."/>
            <person name="Berry A."/>
            <person name="Aslett M."/>
            <person name="Allison H.C."/>
            <person name="Burton P."/>
            <person name="Vavrova-Anderson J."/>
            <person name="Brown R."/>
            <person name="Browne H."/>
            <person name="Corton N."/>
            <person name="Hauser H."/>
            <person name="Gamble J."/>
            <person name="Gilderthorp R."/>
            <person name="Marcello L."/>
            <person name="McQuillan J."/>
            <person name="Otto T.D."/>
            <person name="Quail M.A."/>
            <person name="Sanders M.J."/>
            <person name="van Tonder A."/>
            <person name="Ginger M.L."/>
            <person name="Field M.C."/>
            <person name="Barry J.D."/>
            <person name="Hertz-Fowler C."/>
            <person name="Berriman M."/>
        </authorList>
    </citation>
    <scope>NUCLEOTIDE SEQUENCE [LARGE SCALE GENOMIC DNA]</scope>
    <source>
        <strain evidence="2 3">IL3000</strain>
    </source>
</reference>
<dbReference type="EMBL" id="CAEQ01000753">
    <property type="protein sequence ID" value="CCD12515.1"/>
    <property type="molecule type" value="Genomic_DNA"/>
</dbReference>
<name>F9W5R2_TRYCI</name>
<feature type="region of interest" description="Disordered" evidence="1">
    <location>
        <begin position="1"/>
        <end position="21"/>
    </location>
</feature>
<dbReference type="Proteomes" id="UP000000702">
    <property type="component" value="Unassembled WGS sequence"/>
</dbReference>
<keyword evidence="3" id="KW-1185">Reference proteome</keyword>
<dbReference type="AlphaFoldDB" id="F9W5R2"/>